<feature type="non-terminal residue" evidence="1">
    <location>
        <position position="87"/>
    </location>
</feature>
<organism evidence="1 2">
    <name type="scientific">Ceriporiopsis subvermispora (strain B)</name>
    <name type="common">White-rot fungus</name>
    <name type="synonym">Gelatoporia subvermispora</name>
    <dbReference type="NCBI Taxonomy" id="914234"/>
    <lineage>
        <taxon>Eukaryota</taxon>
        <taxon>Fungi</taxon>
        <taxon>Dikarya</taxon>
        <taxon>Basidiomycota</taxon>
        <taxon>Agaricomycotina</taxon>
        <taxon>Agaricomycetes</taxon>
        <taxon>Polyporales</taxon>
        <taxon>Gelatoporiaceae</taxon>
        <taxon>Gelatoporia</taxon>
    </lineage>
</organism>
<gene>
    <name evidence="1" type="ORF">CERSUDRAFT_27083</name>
</gene>
<proteinExistence type="predicted"/>
<dbReference type="EMBL" id="KB445831">
    <property type="protein sequence ID" value="EMD30878.1"/>
    <property type="molecule type" value="Genomic_DNA"/>
</dbReference>
<dbReference type="AlphaFoldDB" id="M2Q234"/>
<sequence>IECRAWTQLAELGLKAIDGGLSENDAYPWAKGIEAEVRIYINDWNAYPEHPSLRAYKHHIVLLQAQFSHWQHKTKFARTQLRKLITS</sequence>
<evidence type="ECO:0000313" key="2">
    <source>
        <dbReference type="Proteomes" id="UP000016930"/>
    </source>
</evidence>
<dbReference type="OrthoDB" id="5565328at2759"/>
<accession>M2Q234</accession>
<keyword evidence="2" id="KW-1185">Reference proteome</keyword>
<reference evidence="1 2" key="1">
    <citation type="journal article" date="2012" name="Proc. Natl. Acad. Sci. U.S.A.">
        <title>Comparative genomics of Ceriporiopsis subvermispora and Phanerochaete chrysosporium provide insight into selective ligninolysis.</title>
        <authorList>
            <person name="Fernandez-Fueyo E."/>
            <person name="Ruiz-Duenas F.J."/>
            <person name="Ferreira P."/>
            <person name="Floudas D."/>
            <person name="Hibbett D.S."/>
            <person name="Canessa P."/>
            <person name="Larrondo L.F."/>
            <person name="James T.Y."/>
            <person name="Seelenfreund D."/>
            <person name="Lobos S."/>
            <person name="Polanco R."/>
            <person name="Tello M."/>
            <person name="Honda Y."/>
            <person name="Watanabe T."/>
            <person name="Watanabe T."/>
            <person name="Ryu J.S."/>
            <person name="Kubicek C.P."/>
            <person name="Schmoll M."/>
            <person name="Gaskell J."/>
            <person name="Hammel K.E."/>
            <person name="St John F.J."/>
            <person name="Vanden Wymelenberg A."/>
            <person name="Sabat G."/>
            <person name="Splinter BonDurant S."/>
            <person name="Syed K."/>
            <person name="Yadav J.S."/>
            <person name="Doddapaneni H."/>
            <person name="Subramanian V."/>
            <person name="Lavin J.L."/>
            <person name="Oguiza J.A."/>
            <person name="Perez G."/>
            <person name="Pisabarro A.G."/>
            <person name="Ramirez L."/>
            <person name="Santoyo F."/>
            <person name="Master E."/>
            <person name="Coutinho P.M."/>
            <person name="Henrissat B."/>
            <person name="Lombard V."/>
            <person name="Magnuson J.K."/>
            <person name="Kuees U."/>
            <person name="Hori C."/>
            <person name="Igarashi K."/>
            <person name="Samejima M."/>
            <person name="Held B.W."/>
            <person name="Barry K.W."/>
            <person name="LaButti K.M."/>
            <person name="Lapidus A."/>
            <person name="Lindquist E.A."/>
            <person name="Lucas S.M."/>
            <person name="Riley R."/>
            <person name="Salamov A.A."/>
            <person name="Hoffmeister D."/>
            <person name="Schwenk D."/>
            <person name="Hadar Y."/>
            <person name="Yarden O."/>
            <person name="de Vries R.P."/>
            <person name="Wiebenga A."/>
            <person name="Stenlid J."/>
            <person name="Eastwood D."/>
            <person name="Grigoriev I.V."/>
            <person name="Berka R.M."/>
            <person name="Blanchette R.A."/>
            <person name="Kersten P."/>
            <person name="Martinez A.T."/>
            <person name="Vicuna R."/>
            <person name="Cullen D."/>
        </authorList>
    </citation>
    <scope>NUCLEOTIDE SEQUENCE [LARGE SCALE GENOMIC DNA]</scope>
    <source>
        <strain evidence="1 2">B</strain>
    </source>
</reference>
<evidence type="ECO:0000313" key="1">
    <source>
        <dbReference type="EMBL" id="EMD30878.1"/>
    </source>
</evidence>
<dbReference type="Proteomes" id="UP000016930">
    <property type="component" value="Unassembled WGS sequence"/>
</dbReference>
<dbReference type="HOGENOM" id="CLU_2489312_0_0_1"/>
<name>M2Q234_CERS8</name>
<feature type="non-terminal residue" evidence="1">
    <location>
        <position position="1"/>
    </location>
</feature>
<protein>
    <submittedName>
        <fullName evidence="1">Uncharacterized protein</fullName>
    </submittedName>
</protein>